<reference evidence="2" key="1">
    <citation type="journal article" date="2020" name="Stud. Mycol.">
        <title>101 Dothideomycetes genomes: a test case for predicting lifestyles and emergence of pathogens.</title>
        <authorList>
            <person name="Haridas S."/>
            <person name="Albert R."/>
            <person name="Binder M."/>
            <person name="Bloem J."/>
            <person name="Labutti K."/>
            <person name="Salamov A."/>
            <person name="Andreopoulos B."/>
            <person name="Baker S."/>
            <person name="Barry K."/>
            <person name="Bills G."/>
            <person name="Bluhm B."/>
            <person name="Cannon C."/>
            <person name="Castanera R."/>
            <person name="Culley D."/>
            <person name="Daum C."/>
            <person name="Ezra D."/>
            <person name="Gonzalez J."/>
            <person name="Henrissat B."/>
            <person name="Kuo A."/>
            <person name="Liang C."/>
            <person name="Lipzen A."/>
            <person name="Lutzoni F."/>
            <person name="Magnuson J."/>
            <person name="Mondo S."/>
            <person name="Nolan M."/>
            <person name="Ohm R."/>
            <person name="Pangilinan J."/>
            <person name="Park H.-J."/>
            <person name="Ramirez L."/>
            <person name="Alfaro M."/>
            <person name="Sun H."/>
            <person name="Tritt A."/>
            <person name="Yoshinaga Y."/>
            <person name="Zwiers L.-H."/>
            <person name="Turgeon B."/>
            <person name="Goodwin S."/>
            <person name="Spatafora J."/>
            <person name="Crous P."/>
            <person name="Grigoriev I."/>
        </authorList>
    </citation>
    <scope>NUCLEOTIDE SEQUENCE</scope>
    <source>
        <strain evidence="2">CBS 627.86</strain>
    </source>
</reference>
<accession>A0A6A5YMG3</accession>
<feature type="chain" id="PRO_5025606087" evidence="1">
    <location>
        <begin position="20"/>
        <end position="229"/>
    </location>
</feature>
<dbReference type="EMBL" id="ML977348">
    <property type="protein sequence ID" value="KAF2108285.1"/>
    <property type="molecule type" value="Genomic_DNA"/>
</dbReference>
<evidence type="ECO:0000313" key="3">
    <source>
        <dbReference type="Proteomes" id="UP000799770"/>
    </source>
</evidence>
<proteinExistence type="predicted"/>
<keyword evidence="1" id="KW-0732">Signal</keyword>
<name>A0A6A5YMG3_9PLEO</name>
<dbReference type="AlphaFoldDB" id="A0A6A5YMG3"/>
<gene>
    <name evidence="2" type="ORF">BDV96DRAFT_616363</name>
</gene>
<organism evidence="2 3">
    <name type="scientific">Lophiotrema nucula</name>
    <dbReference type="NCBI Taxonomy" id="690887"/>
    <lineage>
        <taxon>Eukaryota</taxon>
        <taxon>Fungi</taxon>
        <taxon>Dikarya</taxon>
        <taxon>Ascomycota</taxon>
        <taxon>Pezizomycotina</taxon>
        <taxon>Dothideomycetes</taxon>
        <taxon>Pleosporomycetidae</taxon>
        <taxon>Pleosporales</taxon>
        <taxon>Lophiotremataceae</taxon>
        <taxon>Lophiotrema</taxon>
    </lineage>
</organism>
<feature type="signal peptide" evidence="1">
    <location>
        <begin position="1"/>
        <end position="19"/>
    </location>
</feature>
<sequence>MLPSYAWLIITALIGQTFAAFTIPNDDQDMSGLVVNQIPWERHVHYMRELLQCCSCPSAAFVVCEGANFRTGDPTSELLSTALPVSSSLPDEYHALHGEISAINACTAIYAAWGWVQRYLTPHISPLTRLTSAAEYIYGTTIQHNYNVGWVYDVFQQSRQLPGYQTSMLGQNLTNETDPLFSWQYNGSAPCPNGCGRIPSAARGGPTCSNTTMTKRHAHDHTLKSLSVW</sequence>
<keyword evidence="3" id="KW-1185">Reference proteome</keyword>
<evidence type="ECO:0000256" key="1">
    <source>
        <dbReference type="SAM" id="SignalP"/>
    </source>
</evidence>
<dbReference type="OrthoDB" id="408702at2759"/>
<evidence type="ECO:0000313" key="2">
    <source>
        <dbReference type="EMBL" id="KAF2108285.1"/>
    </source>
</evidence>
<protein>
    <submittedName>
        <fullName evidence="2">Uncharacterized protein</fullName>
    </submittedName>
</protein>
<dbReference type="Proteomes" id="UP000799770">
    <property type="component" value="Unassembled WGS sequence"/>
</dbReference>